<evidence type="ECO:0000256" key="1">
    <source>
        <dbReference type="SAM" id="MobiDB-lite"/>
    </source>
</evidence>
<feature type="compositionally biased region" description="Basic residues" evidence="1">
    <location>
        <begin position="57"/>
        <end position="73"/>
    </location>
</feature>
<feature type="domain" description="Transposase IS66 C-terminal" evidence="3">
    <location>
        <begin position="201"/>
        <end position="238"/>
    </location>
</feature>
<proteinExistence type="predicted"/>
<dbReference type="PANTHER" id="PTHR33678:SF1">
    <property type="entry name" value="BLL1576 PROTEIN"/>
    <property type="match status" value="1"/>
</dbReference>
<dbReference type="EMBL" id="AM085146">
    <property type="protein sequence ID" value="CAJ30079.1"/>
    <property type="molecule type" value="Genomic_DNA"/>
</dbReference>
<dbReference type="InterPro" id="IPR052344">
    <property type="entry name" value="Transposase-related"/>
</dbReference>
<accession>Q3BKE8</accession>
<feature type="domain" description="Transposase IS66 central" evidence="2">
    <location>
        <begin position="67"/>
        <end position="194"/>
    </location>
</feature>
<organism evidence="4">
    <name type="scientific">Magnetospirillum gryphiswaldense</name>
    <dbReference type="NCBI Taxonomy" id="55518"/>
    <lineage>
        <taxon>Bacteria</taxon>
        <taxon>Pseudomonadati</taxon>
        <taxon>Pseudomonadota</taxon>
        <taxon>Alphaproteobacteria</taxon>
        <taxon>Rhodospirillales</taxon>
        <taxon>Rhodospirillaceae</taxon>
        <taxon>Magnetospirillum</taxon>
    </lineage>
</organism>
<dbReference type="InterPro" id="IPR004291">
    <property type="entry name" value="Transposase_IS66_central"/>
</dbReference>
<sequence>MPDDLDHVAPAPPEDEKITSMGIALQRLLHLQRQAVHAAPHVGAAHCQPDADIARNRDHRRSSTSRTRRKARGKTTAPISPLALEAVQRIDALFEIERTINGQTAEQRRAVRQELSAPLVADLEGWLRGQRAKLSRGNDLAKAMDYMLKRWHAFTRFLDDGRVCLPNNAAERALRGFALGRKSWLFAGSDRGGQRAAAIYSLIVTAKMNDIDPQAWLADVLARIAAHPANRIDELLPWNWRPLPRVADSQAA</sequence>
<dbReference type="NCBIfam" id="NF033517">
    <property type="entry name" value="transpos_IS66"/>
    <property type="match status" value="1"/>
</dbReference>
<evidence type="ECO:0000259" key="3">
    <source>
        <dbReference type="Pfam" id="PF13817"/>
    </source>
</evidence>
<dbReference type="Pfam" id="PF03050">
    <property type="entry name" value="DDE_Tnp_IS66"/>
    <property type="match status" value="1"/>
</dbReference>
<reference evidence="5" key="2">
    <citation type="journal article" date="2007" name="J. Bacteriol.">
        <title>Comparative genome analysis of four magnetotactic bacteria reveals a complex set of group-specific genes implicated in magnetosome biomineralization and function.</title>
        <authorList>
            <person name="Richter M."/>
            <person name="Kube M."/>
            <person name="Bazylinski D.A."/>
            <person name="Lombardot T."/>
            <person name="Gloeckner F.O."/>
            <person name="Reinhardt R."/>
            <person name="Schueler D."/>
        </authorList>
    </citation>
    <scope>NUCLEOTIDE SEQUENCE</scope>
    <source>
        <strain evidence="5">MSR-1</strain>
    </source>
</reference>
<dbReference type="PANTHER" id="PTHR33678">
    <property type="entry name" value="BLL1576 PROTEIN"/>
    <property type="match status" value="1"/>
</dbReference>
<dbReference type="EMBL" id="CU459003">
    <property type="protein sequence ID" value="CAM77987.1"/>
    <property type="molecule type" value="Genomic_DNA"/>
</dbReference>
<dbReference type="Pfam" id="PF13817">
    <property type="entry name" value="DDE_Tnp_IS66_C"/>
    <property type="match status" value="1"/>
</dbReference>
<reference evidence="4" key="1">
    <citation type="journal article" date="2005" name="J. Bacteriol.">
        <title>A hypervariable 130-kilobase genomic region of Magnetospirillum gryphiswaldense comprises a magnetosome island which undergoes frequent rearrangements during stationary growth.</title>
        <authorList>
            <person name="Ullrich S."/>
            <person name="Kube M."/>
            <person name="Schuebbe S."/>
            <person name="Reinhardt R."/>
            <person name="Schueler D."/>
        </authorList>
    </citation>
    <scope>NUCLEOTIDE SEQUENCE</scope>
    <source>
        <strain evidence="4">MSR-1</strain>
    </source>
</reference>
<evidence type="ECO:0000313" key="5">
    <source>
        <dbReference type="EMBL" id="CAM77987.1"/>
    </source>
</evidence>
<protein>
    <submittedName>
        <fullName evidence="4 5">Transposase</fullName>
    </submittedName>
</protein>
<feature type="region of interest" description="Disordered" evidence="1">
    <location>
        <begin position="40"/>
        <end position="76"/>
    </location>
</feature>
<evidence type="ECO:0000259" key="2">
    <source>
        <dbReference type="Pfam" id="PF03050"/>
    </source>
</evidence>
<name>Q3BKE8_9PROT</name>
<evidence type="ECO:0000313" key="4">
    <source>
        <dbReference type="EMBL" id="CAJ30079.1"/>
    </source>
</evidence>
<dbReference type="InterPro" id="IPR039552">
    <property type="entry name" value="IS66_C"/>
</dbReference>
<dbReference type="AlphaFoldDB" id="Q3BKE8"/>
<gene>
    <name evidence="4" type="primary">tnp</name>
    <name evidence="4" type="ORF">mgI436</name>
    <name evidence="5" type="ORF">MGR_4055</name>
</gene>